<gene>
    <name evidence="11" type="ORF">SAMN02745168_0432</name>
</gene>
<evidence type="ECO:0000256" key="4">
    <source>
        <dbReference type="ARBA" id="ARBA00022475"/>
    </source>
</evidence>
<feature type="transmembrane region" description="Helical" evidence="10">
    <location>
        <begin position="5"/>
        <end position="24"/>
    </location>
</feature>
<evidence type="ECO:0000313" key="11">
    <source>
        <dbReference type="EMBL" id="SMC35764.1"/>
    </source>
</evidence>
<dbReference type="STRING" id="1122930.SAMN02745168_0432"/>
<dbReference type="GO" id="GO:0005886">
    <property type="term" value="C:plasma membrane"/>
    <property type="evidence" value="ECO:0007669"/>
    <property type="project" value="UniProtKB-SubCell"/>
</dbReference>
<dbReference type="GO" id="GO:0006935">
    <property type="term" value="P:chemotaxis"/>
    <property type="evidence" value="ECO:0007669"/>
    <property type="project" value="UniProtKB-KW"/>
</dbReference>
<keyword evidence="8 10" id="KW-1133">Transmembrane helix</keyword>
<keyword evidence="12" id="KW-1185">Reference proteome</keyword>
<keyword evidence="6 10" id="KW-0812">Transmembrane</keyword>
<keyword evidence="11" id="KW-0282">Flagellum</keyword>
<dbReference type="PANTHER" id="PTHR35091:SF2">
    <property type="entry name" value="FLAGELLAR PROTEIN FLIL"/>
    <property type="match status" value="1"/>
</dbReference>
<evidence type="ECO:0000256" key="9">
    <source>
        <dbReference type="ARBA" id="ARBA00023136"/>
    </source>
</evidence>
<dbReference type="InterPro" id="IPR005503">
    <property type="entry name" value="FliL"/>
</dbReference>
<evidence type="ECO:0000256" key="2">
    <source>
        <dbReference type="ARBA" id="ARBA00004162"/>
    </source>
</evidence>
<evidence type="ECO:0000256" key="1">
    <source>
        <dbReference type="ARBA" id="ARBA00002254"/>
    </source>
</evidence>
<evidence type="ECO:0000256" key="10">
    <source>
        <dbReference type="RuleBase" id="RU364125"/>
    </source>
</evidence>
<keyword evidence="11" id="KW-0969">Cilium</keyword>
<dbReference type="GO" id="GO:0009425">
    <property type="term" value="C:bacterial-type flagellum basal body"/>
    <property type="evidence" value="ECO:0007669"/>
    <property type="project" value="InterPro"/>
</dbReference>
<dbReference type="AlphaFoldDB" id="A0A1W1YI01"/>
<dbReference type="OrthoDB" id="1724684at2"/>
<evidence type="ECO:0000256" key="5">
    <source>
        <dbReference type="ARBA" id="ARBA00022500"/>
    </source>
</evidence>
<comment type="subcellular location">
    <subcellularLocation>
        <location evidence="2">Cell membrane</location>
        <topology evidence="2">Single-pass membrane protein</topology>
    </subcellularLocation>
</comment>
<evidence type="ECO:0000256" key="6">
    <source>
        <dbReference type="ARBA" id="ARBA00022692"/>
    </source>
</evidence>
<keyword evidence="7 10" id="KW-0283">Flagellar rotation</keyword>
<evidence type="ECO:0000313" key="12">
    <source>
        <dbReference type="Proteomes" id="UP000192790"/>
    </source>
</evidence>
<dbReference type="GO" id="GO:0071978">
    <property type="term" value="P:bacterial-type flagellum-dependent swarming motility"/>
    <property type="evidence" value="ECO:0007669"/>
    <property type="project" value="TreeGrafter"/>
</dbReference>
<accession>A0A1W1YI01</accession>
<keyword evidence="5 10" id="KW-0145">Chemotaxis</keyword>
<comment type="similarity">
    <text evidence="3 10">Belongs to the FliL family.</text>
</comment>
<keyword evidence="4 10" id="KW-1003">Cell membrane</keyword>
<sequence>MKKKIIIIAAVVLIAAGAAFYLFILKPSSEKNVDEKPALEDLYSYPLEDSFITNVKDSNKLFKSTIVLMLSSEKVSKELADKEYVIRDTILFQLRNLTEDDLRSDDIQDKLRSQLSGDLNAALGIDSIVTVYFNDFVMQ</sequence>
<reference evidence="11 12" key="1">
    <citation type="submission" date="2017-04" db="EMBL/GenBank/DDBJ databases">
        <authorList>
            <person name="Afonso C.L."/>
            <person name="Miller P.J."/>
            <person name="Scott M.A."/>
            <person name="Spackman E."/>
            <person name="Goraichik I."/>
            <person name="Dimitrov K.M."/>
            <person name="Suarez D.L."/>
            <person name="Swayne D.E."/>
        </authorList>
    </citation>
    <scope>NUCLEOTIDE SEQUENCE [LARGE SCALE GENOMIC DNA]</scope>
    <source>
        <strain evidence="11 12">DSM 12816</strain>
    </source>
</reference>
<dbReference type="EMBL" id="FWXW01000001">
    <property type="protein sequence ID" value="SMC35764.1"/>
    <property type="molecule type" value="Genomic_DNA"/>
</dbReference>
<evidence type="ECO:0000256" key="7">
    <source>
        <dbReference type="ARBA" id="ARBA00022779"/>
    </source>
</evidence>
<dbReference type="Pfam" id="PF03748">
    <property type="entry name" value="FliL"/>
    <property type="match status" value="1"/>
</dbReference>
<dbReference type="RefSeq" id="WP_084233077.1">
    <property type="nucleotide sequence ID" value="NZ_FWXW01000001.1"/>
</dbReference>
<name>A0A1W1YI01_9FIRM</name>
<evidence type="ECO:0000256" key="3">
    <source>
        <dbReference type="ARBA" id="ARBA00008281"/>
    </source>
</evidence>
<comment type="function">
    <text evidence="1 10">Controls the rotational direction of flagella during chemotaxis.</text>
</comment>
<keyword evidence="9 10" id="KW-0472">Membrane</keyword>
<keyword evidence="11" id="KW-0966">Cell projection</keyword>
<dbReference type="PANTHER" id="PTHR35091">
    <property type="entry name" value="FLAGELLAR PROTEIN FLIL"/>
    <property type="match status" value="1"/>
</dbReference>
<evidence type="ECO:0000256" key="8">
    <source>
        <dbReference type="ARBA" id="ARBA00022989"/>
    </source>
</evidence>
<protein>
    <recommendedName>
        <fullName evidence="10">Flagellar protein FliL</fullName>
    </recommendedName>
</protein>
<proteinExistence type="inferred from homology"/>
<organism evidence="11 12">
    <name type="scientific">Papillibacter cinnamivorans DSM 12816</name>
    <dbReference type="NCBI Taxonomy" id="1122930"/>
    <lineage>
        <taxon>Bacteria</taxon>
        <taxon>Bacillati</taxon>
        <taxon>Bacillota</taxon>
        <taxon>Clostridia</taxon>
        <taxon>Eubacteriales</taxon>
        <taxon>Oscillospiraceae</taxon>
        <taxon>Papillibacter</taxon>
    </lineage>
</organism>
<dbReference type="Proteomes" id="UP000192790">
    <property type="component" value="Unassembled WGS sequence"/>
</dbReference>